<feature type="compositionally biased region" description="Low complexity" evidence="1">
    <location>
        <begin position="233"/>
        <end position="242"/>
    </location>
</feature>
<sequence>MGRSDDEMGAPSEVNAPTEARRNIASKRPSPGPHGPPGSAQGIEVLVCSLCQEGGNLCESWFGKSVHHQCKLAVRSRRRAVMGTPAALSDQADMSRDPEKWRATHLPYLDKDARRAAIQDFKTTQKQQESNMSVDRDLAGCGDVWLTKVRYRGFMGFWEGLSKEEADERFDAEFDANPKYNKRNQQVVLAEGNEHVKHEAGTESKRGVVQDTTIGDEDDDEGYEDGMAETPRAASSVAASSSGVEVLRTPAPGRVGCRPAVSRATPEMPTQPARKKLKATESPETPGPHAKHLHAKKALQEAAKEIVKGFEGKATTSARLTKLAERHKEYPDLPGNLKTAVEKFASIQKQAKQLGLKAERAGPTGDGSVASCATELDSLKVELASCWADAAELAQSLDLIDKEIQSTKRKSYLQGRHQSQKATMIADEEGDYSAYCLQPVSSCGITMDANMNEFDPTKLFAWKTPLNEKMAVNRDAWLGAQANVDTKNDYGDHLKFLPGPGPHLCCIVRNALRLGAMAAPLPAFSCFMSPLNESMFVLMYDVAEIISQGIVLKDILTFLKSSSGEAFLKSKHAVCVYLPKHYVLFVPSGFYVQPVFYHPGPRNQKIDPNWLHYLHVPFLDTEVAKTVDADVFKAASALSTAHLAPLQASMWVER</sequence>
<dbReference type="EMBL" id="CAUYUJ010014948">
    <property type="protein sequence ID" value="CAK0847983.1"/>
    <property type="molecule type" value="Genomic_DNA"/>
</dbReference>
<proteinExistence type="predicted"/>
<evidence type="ECO:0000313" key="2">
    <source>
        <dbReference type="EMBL" id="CAK0847983.1"/>
    </source>
</evidence>
<feature type="compositionally biased region" description="Acidic residues" evidence="1">
    <location>
        <begin position="214"/>
        <end position="227"/>
    </location>
</feature>
<feature type="compositionally biased region" description="Basic and acidic residues" evidence="1">
    <location>
        <begin position="195"/>
        <end position="208"/>
    </location>
</feature>
<name>A0ABN9TPK1_9DINO</name>
<protein>
    <recommendedName>
        <fullName evidence="4">AP2/ERF domain-containing protein</fullName>
    </recommendedName>
</protein>
<feature type="non-terminal residue" evidence="2">
    <location>
        <position position="654"/>
    </location>
</feature>
<keyword evidence="3" id="KW-1185">Reference proteome</keyword>
<evidence type="ECO:0008006" key="4">
    <source>
        <dbReference type="Google" id="ProtNLM"/>
    </source>
</evidence>
<feature type="region of interest" description="Disordered" evidence="1">
    <location>
        <begin position="195"/>
        <end position="293"/>
    </location>
</feature>
<evidence type="ECO:0000313" key="3">
    <source>
        <dbReference type="Proteomes" id="UP001189429"/>
    </source>
</evidence>
<organism evidence="2 3">
    <name type="scientific">Prorocentrum cordatum</name>
    <dbReference type="NCBI Taxonomy" id="2364126"/>
    <lineage>
        <taxon>Eukaryota</taxon>
        <taxon>Sar</taxon>
        <taxon>Alveolata</taxon>
        <taxon>Dinophyceae</taxon>
        <taxon>Prorocentrales</taxon>
        <taxon>Prorocentraceae</taxon>
        <taxon>Prorocentrum</taxon>
    </lineage>
</organism>
<feature type="region of interest" description="Disordered" evidence="1">
    <location>
        <begin position="1"/>
        <end position="38"/>
    </location>
</feature>
<reference evidence="2" key="1">
    <citation type="submission" date="2023-10" db="EMBL/GenBank/DDBJ databases">
        <authorList>
            <person name="Chen Y."/>
            <person name="Shah S."/>
            <person name="Dougan E. K."/>
            <person name="Thang M."/>
            <person name="Chan C."/>
        </authorList>
    </citation>
    <scope>NUCLEOTIDE SEQUENCE [LARGE SCALE GENOMIC DNA]</scope>
</reference>
<gene>
    <name evidence="2" type="ORF">PCOR1329_LOCUS41047</name>
</gene>
<evidence type="ECO:0000256" key="1">
    <source>
        <dbReference type="SAM" id="MobiDB-lite"/>
    </source>
</evidence>
<dbReference type="Proteomes" id="UP001189429">
    <property type="component" value="Unassembled WGS sequence"/>
</dbReference>
<comment type="caution">
    <text evidence="2">The sequence shown here is derived from an EMBL/GenBank/DDBJ whole genome shotgun (WGS) entry which is preliminary data.</text>
</comment>
<accession>A0ABN9TPK1</accession>